<gene>
    <name evidence="1" type="ORF">DPEC_G00055980</name>
</gene>
<name>A0ACC2H6S6_DALPE</name>
<evidence type="ECO:0000313" key="2">
    <source>
        <dbReference type="Proteomes" id="UP001157502"/>
    </source>
</evidence>
<accession>A0ACC2H6S6</accession>
<dbReference type="Proteomes" id="UP001157502">
    <property type="component" value="Chromosome 5"/>
</dbReference>
<proteinExistence type="predicted"/>
<organism evidence="1 2">
    <name type="scientific">Dallia pectoralis</name>
    <name type="common">Alaska blackfish</name>
    <dbReference type="NCBI Taxonomy" id="75939"/>
    <lineage>
        <taxon>Eukaryota</taxon>
        <taxon>Metazoa</taxon>
        <taxon>Chordata</taxon>
        <taxon>Craniata</taxon>
        <taxon>Vertebrata</taxon>
        <taxon>Euteleostomi</taxon>
        <taxon>Actinopterygii</taxon>
        <taxon>Neopterygii</taxon>
        <taxon>Teleostei</taxon>
        <taxon>Protacanthopterygii</taxon>
        <taxon>Esociformes</taxon>
        <taxon>Umbridae</taxon>
        <taxon>Dallia</taxon>
    </lineage>
</organism>
<reference evidence="1" key="1">
    <citation type="submission" date="2021-05" db="EMBL/GenBank/DDBJ databases">
        <authorList>
            <person name="Pan Q."/>
            <person name="Jouanno E."/>
            <person name="Zahm M."/>
            <person name="Klopp C."/>
            <person name="Cabau C."/>
            <person name="Louis A."/>
            <person name="Berthelot C."/>
            <person name="Parey E."/>
            <person name="Roest Crollius H."/>
            <person name="Montfort J."/>
            <person name="Robinson-Rechavi M."/>
            <person name="Bouchez O."/>
            <person name="Lampietro C."/>
            <person name="Lopez Roques C."/>
            <person name="Donnadieu C."/>
            <person name="Postlethwait J."/>
            <person name="Bobe J."/>
            <person name="Dillon D."/>
            <person name="Chandos A."/>
            <person name="von Hippel F."/>
            <person name="Guiguen Y."/>
        </authorList>
    </citation>
    <scope>NUCLEOTIDE SEQUENCE</scope>
    <source>
        <strain evidence="1">YG-Jan2019</strain>
    </source>
</reference>
<dbReference type="EMBL" id="CM055732">
    <property type="protein sequence ID" value="KAJ8011228.1"/>
    <property type="molecule type" value="Genomic_DNA"/>
</dbReference>
<keyword evidence="2" id="KW-1185">Reference proteome</keyword>
<protein>
    <submittedName>
        <fullName evidence="1">Uncharacterized protein</fullName>
    </submittedName>
</protein>
<evidence type="ECO:0000313" key="1">
    <source>
        <dbReference type="EMBL" id="KAJ8011228.1"/>
    </source>
</evidence>
<comment type="caution">
    <text evidence="1">The sequence shown here is derived from an EMBL/GenBank/DDBJ whole genome shotgun (WGS) entry which is preliminary data.</text>
</comment>
<sequence>MGGKRGLFFVLLISFLGTLHAQSRTSCGEPKLDHGYFNSAENNNDSTTRYYGCNKGLKPVSDSWWGISECKNGEWSPQPRCIDENACITPENINAKVKNPISEGWYQNEKKISFECVDNLYKITWPSDATCLNGAWTRLPVCEKTKDWCGEPPHVSNAVITQEYSDMYSDSSEVKYKCRTLYSLNSSEPVFCISGVWTPTLTCLKDPSPTEKPNQGVHEGKPNQGVHEGKPNQGGVAQIPTGRPSGPFVPVDKCGEKPVVENGDFIYDSNRMALTYKCNLYYKLVGPEQVMCHSNGVWSKTPVCKKPCTVSPTENDLLYIDSDVFLKEGESQMFYCKQQEGHRDWHQARLYCQDGKLNRYQCTLDCILEKARYPQLDLKEDKPVGNGRYVYIKCLIQDSHYYVKKAYVLCQSAQLQVEPCG</sequence>